<comment type="subcellular location">
    <subcellularLocation>
        <location evidence="6">Cytoplasm</location>
    </subcellularLocation>
    <text evidence="6">Membrane-associated.</text>
</comment>
<dbReference type="PANTHER" id="PTHR42749">
    <property type="entry name" value="CELL SHAPE-DETERMINING PROTEIN MREB"/>
    <property type="match status" value="1"/>
</dbReference>
<dbReference type="GO" id="GO:0005524">
    <property type="term" value="F:ATP binding"/>
    <property type="evidence" value="ECO:0007669"/>
    <property type="project" value="UniProtKB-KW"/>
</dbReference>
<evidence type="ECO:0000256" key="5">
    <source>
        <dbReference type="ARBA" id="ARBA00023458"/>
    </source>
</evidence>
<feature type="binding site" evidence="6">
    <location>
        <begin position="203"/>
        <end position="206"/>
    </location>
    <ligand>
        <name>ATP</name>
        <dbReference type="ChEBI" id="CHEBI:30616"/>
    </ligand>
</feature>
<dbReference type="AlphaFoldDB" id="A0A347WLM4"/>
<dbReference type="CDD" id="cd10225">
    <property type="entry name" value="ASKHA_NBD_MreB-like"/>
    <property type="match status" value="1"/>
</dbReference>
<dbReference type="PANTHER" id="PTHR42749:SF4">
    <property type="entry name" value="CELL SHAPE-DETERMINING PROTEIN MBL"/>
    <property type="match status" value="1"/>
</dbReference>
<dbReference type="Proteomes" id="UP000263232">
    <property type="component" value="Chromosome"/>
</dbReference>
<comment type="similarity">
    <text evidence="5 6">Belongs to the FtsA/MreB family.</text>
</comment>
<dbReference type="GO" id="GO:0008360">
    <property type="term" value="P:regulation of cell shape"/>
    <property type="evidence" value="ECO:0007669"/>
    <property type="project" value="UniProtKB-UniRule"/>
</dbReference>
<dbReference type="RefSeq" id="WP_118990881.1">
    <property type="nucleotide sequence ID" value="NZ_CP023434.1"/>
</dbReference>
<dbReference type="GO" id="GO:0000902">
    <property type="term" value="P:cell morphogenesis"/>
    <property type="evidence" value="ECO:0007669"/>
    <property type="project" value="InterPro"/>
</dbReference>
<evidence type="ECO:0000256" key="6">
    <source>
        <dbReference type="HAMAP-Rule" id="MF_02207"/>
    </source>
</evidence>
<dbReference type="InterPro" id="IPR004753">
    <property type="entry name" value="MreB"/>
</dbReference>
<dbReference type="GO" id="GO:0005737">
    <property type="term" value="C:cytoplasm"/>
    <property type="evidence" value="ECO:0007669"/>
    <property type="project" value="UniProtKB-SubCell"/>
</dbReference>
<evidence type="ECO:0000313" key="7">
    <source>
        <dbReference type="EMBL" id="AXY25981.1"/>
    </source>
</evidence>
<dbReference type="HAMAP" id="MF_02207">
    <property type="entry name" value="MreB"/>
    <property type="match status" value="1"/>
</dbReference>
<dbReference type="SUPFAM" id="SSF53067">
    <property type="entry name" value="Actin-like ATPase domain"/>
    <property type="match status" value="2"/>
</dbReference>
<dbReference type="InterPro" id="IPR056546">
    <property type="entry name" value="MreB_MamK-like"/>
</dbReference>
<evidence type="ECO:0000256" key="3">
    <source>
        <dbReference type="ARBA" id="ARBA00022840"/>
    </source>
</evidence>
<dbReference type="OrthoDB" id="9768127at2"/>
<comment type="caution">
    <text evidence="6">Lacks conserved residue(s) required for the propagation of feature annotation.</text>
</comment>
<dbReference type="Pfam" id="PF06723">
    <property type="entry name" value="MreB_Mbl"/>
    <property type="match status" value="1"/>
</dbReference>
<dbReference type="InterPro" id="IPR043129">
    <property type="entry name" value="ATPase_NBD"/>
</dbReference>
<evidence type="ECO:0000256" key="1">
    <source>
        <dbReference type="ARBA" id="ARBA00022490"/>
    </source>
</evidence>
<dbReference type="NCBIfam" id="NF010539">
    <property type="entry name" value="PRK13927.1"/>
    <property type="match status" value="1"/>
</dbReference>
<evidence type="ECO:0000256" key="2">
    <source>
        <dbReference type="ARBA" id="ARBA00022741"/>
    </source>
</evidence>
<dbReference type="KEGG" id="abae:CL176_08200"/>
<reference evidence="7 8" key="1">
    <citation type="submission" date="2017-09" db="EMBL/GenBank/DDBJ databases">
        <title>Complete genome sequence of Oxytococcus suis strain ZY16052.</title>
        <authorList>
            <person name="Li F."/>
        </authorList>
    </citation>
    <scope>NUCLEOTIDE SEQUENCE [LARGE SCALE GENOMIC DNA]</scope>
    <source>
        <strain evidence="7 8">ZY16052</strain>
    </source>
</reference>
<feature type="binding site" evidence="6">
    <location>
        <begin position="155"/>
        <end position="157"/>
    </location>
    <ligand>
        <name>ATP</name>
        <dbReference type="ChEBI" id="CHEBI:30616"/>
    </ligand>
</feature>
<feature type="binding site" evidence="6">
    <location>
        <begin position="11"/>
        <end position="13"/>
    </location>
    <ligand>
        <name>ATP</name>
        <dbReference type="ChEBI" id="CHEBI:30616"/>
    </ligand>
</feature>
<comment type="function">
    <text evidence="6">Forms membrane-associated dynamic filaments that are essential for cell shape determination. Acts by regulating cell wall synthesis and cell elongation, and thus cell shape. A feedback loop between cell geometry and MreB localization may maintain elongated cell shape by targeting cell wall growth to regions of negative cell wall curvature.</text>
</comment>
<name>A0A347WLM4_9LACT</name>
<dbReference type="EMBL" id="CP023434">
    <property type="protein sequence ID" value="AXY25981.1"/>
    <property type="molecule type" value="Genomic_DNA"/>
</dbReference>
<keyword evidence="2 6" id="KW-0547">Nucleotide-binding</keyword>
<comment type="subunit">
    <text evidence="6">Forms polymers.</text>
</comment>
<gene>
    <name evidence="6" type="primary">mreB</name>
    <name evidence="7" type="ORF">CL176_08200</name>
</gene>
<dbReference type="PRINTS" id="PR01652">
    <property type="entry name" value="SHAPEPROTEIN"/>
</dbReference>
<accession>A0A347WLM4</accession>
<protein>
    <recommendedName>
        <fullName evidence="6">Cell shape-determining protein MreB</fullName>
    </recommendedName>
</protein>
<keyword evidence="1 6" id="KW-0963">Cytoplasm</keyword>
<sequence>MAIDIGIDLGTANVLIHLKGRGIVLNEPSVVAIDTNSSEIIAYGRPAYDMLGRTPEGIEVIYPLKGGVIADFDMTEKLLQHMIERVYRPKWFVRANILIGAPSNVSEVEREALIEAVERVTRGRIYIEEEAKVSGVGSGIDLDDPAASMVIDIGGGTSDIAIISQGEVIHSSSLKLAGDDFDQLIIQYLQDEHLLLVGQRSAENLKKAVATALPLPKESLTFAEVSGRNLQDGLPKALNIHSNQIFAALRQAFIEIAREAQKVLEEAEPEMIADIIEKGITLTGGGAMIPNFDRFLSNYLKVSVILAEQPMNTVVLGTGLMIDWIQTGRLAGAQLTFGQRVKKRLLKWRRRVIGY</sequence>
<keyword evidence="3 6" id="KW-0067">ATP-binding</keyword>
<keyword evidence="8" id="KW-1185">Reference proteome</keyword>
<evidence type="ECO:0000256" key="4">
    <source>
        <dbReference type="ARBA" id="ARBA00022960"/>
    </source>
</evidence>
<keyword evidence="4 6" id="KW-0133">Cell shape</keyword>
<dbReference type="Gene3D" id="3.30.420.40">
    <property type="match status" value="3"/>
</dbReference>
<evidence type="ECO:0000313" key="8">
    <source>
        <dbReference type="Proteomes" id="UP000263232"/>
    </source>
</evidence>
<organism evidence="7 8">
    <name type="scientific">Suicoccus acidiformans</name>
    <dbReference type="NCBI Taxonomy" id="2036206"/>
    <lineage>
        <taxon>Bacteria</taxon>
        <taxon>Bacillati</taxon>
        <taxon>Bacillota</taxon>
        <taxon>Bacilli</taxon>
        <taxon>Lactobacillales</taxon>
        <taxon>Aerococcaceae</taxon>
        <taxon>Suicoccus</taxon>
    </lineage>
</organism>
<proteinExistence type="inferred from homology"/>